<dbReference type="Pfam" id="PF01607">
    <property type="entry name" value="CBM_14"/>
    <property type="match status" value="1"/>
</dbReference>
<proteinExistence type="predicted"/>
<feature type="compositionally biased region" description="Low complexity" evidence="1">
    <location>
        <begin position="15"/>
        <end position="30"/>
    </location>
</feature>
<gene>
    <name evidence="3" type="ORF">EB796_005527</name>
</gene>
<sequence>MSPAPTKTRLPTTGPPSNTTISPATTPTPSQCRPACLPSTQNKFLAHPCDPAKYYVCHRGTLWEGACANNTVFTESCSCCVHNI</sequence>
<dbReference type="EMBL" id="VXIV02000769">
    <property type="protein sequence ID" value="KAF6036172.1"/>
    <property type="molecule type" value="Genomic_DNA"/>
</dbReference>
<dbReference type="InterPro" id="IPR002557">
    <property type="entry name" value="Chitin-bd_dom"/>
</dbReference>
<accession>A0A7J7KC10</accession>
<feature type="region of interest" description="Disordered" evidence="1">
    <location>
        <begin position="1"/>
        <end position="31"/>
    </location>
</feature>
<evidence type="ECO:0000256" key="1">
    <source>
        <dbReference type="SAM" id="MobiDB-lite"/>
    </source>
</evidence>
<reference evidence="3" key="1">
    <citation type="submission" date="2020-06" db="EMBL/GenBank/DDBJ databases">
        <title>Draft genome of Bugula neritina, a colonial animal packing powerful symbionts and potential medicines.</title>
        <authorList>
            <person name="Rayko M."/>
        </authorList>
    </citation>
    <scope>NUCLEOTIDE SEQUENCE [LARGE SCALE GENOMIC DNA]</scope>
    <source>
        <strain evidence="3">Kwan_BN1</strain>
    </source>
</reference>
<evidence type="ECO:0000313" key="4">
    <source>
        <dbReference type="Proteomes" id="UP000593567"/>
    </source>
</evidence>
<name>A0A7J7KC10_BUGNE</name>
<evidence type="ECO:0000259" key="2">
    <source>
        <dbReference type="PROSITE" id="PS50940"/>
    </source>
</evidence>
<dbReference type="GO" id="GO:0008061">
    <property type="term" value="F:chitin binding"/>
    <property type="evidence" value="ECO:0007669"/>
    <property type="project" value="InterPro"/>
</dbReference>
<dbReference type="Proteomes" id="UP000593567">
    <property type="component" value="Unassembled WGS sequence"/>
</dbReference>
<dbReference type="InterPro" id="IPR036508">
    <property type="entry name" value="Chitin-bd_dom_sf"/>
</dbReference>
<dbReference type="AlphaFoldDB" id="A0A7J7KC10"/>
<comment type="caution">
    <text evidence="3">The sequence shown here is derived from an EMBL/GenBank/DDBJ whole genome shotgun (WGS) entry which is preliminary data.</text>
</comment>
<keyword evidence="4" id="KW-1185">Reference proteome</keyword>
<protein>
    <submittedName>
        <fullName evidence="3">CHIT1</fullName>
    </submittedName>
</protein>
<dbReference type="SUPFAM" id="SSF57625">
    <property type="entry name" value="Invertebrate chitin-binding proteins"/>
    <property type="match status" value="1"/>
</dbReference>
<feature type="domain" description="Chitin-binding type-2" evidence="2">
    <location>
        <begin position="33"/>
        <end position="84"/>
    </location>
</feature>
<organism evidence="3 4">
    <name type="scientific">Bugula neritina</name>
    <name type="common">Brown bryozoan</name>
    <name type="synonym">Sertularia neritina</name>
    <dbReference type="NCBI Taxonomy" id="10212"/>
    <lineage>
        <taxon>Eukaryota</taxon>
        <taxon>Metazoa</taxon>
        <taxon>Spiralia</taxon>
        <taxon>Lophotrochozoa</taxon>
        <taxon>Bryozoa</taxon>
        <taxon>Gymnolaemata</taxon>
        <taxon>Cheilostomatida</taxon>
        <taxon>Flustrina</taxon>
        <taxon>Buguloidea</taxon>
        <taxon>Bugulidae</taxon>
        <taxon>Bugula</taxon>
    </lineage>
</organism>
<dbReference type="GO" id="GO:0005576">
    <property type="term" value="C:extracellular region"/>
    <property type="evidence" value="ECO:0007669"/>
    <property type="project" value="InterPro"/>
</dbReference>
<dbReference type="Gene3D" id="3.20.20.80">
    <property type="entry name" value="Glycosidases"/>
    <property type="match status" value="1"/>
</dbReference>
<evidence type="ECO:0000313" key="3">
    <source>
        <dbReference type="EMBL" id="KAF6036172.1"/>
    </source>
</evidence>
<dbReference type="PROSITE" id="PS50940">
    <property type="entry name" value="CHIT_BIND_II"/>
    <property type="match status" value="1"/>
</dbReference>